<dbReference type="Gene3D" id="1.25.40.10">
    <property type="entry name" value="Tetratricopeptide repeat domain"/>
    <property type="match status" value="1"/>
</dbReference>
<sequence>MKAMINLIAAGALYFSASVYAMPGQDFDTSLLSIQQTWAATNYEAQGKEQKKAFASLLEQAEQFTQDYPERAEAWIWKGIIASSYAGAKGGLGALSLAKDAKKSLENALKIDENALMGSAYTSLGTLYHKVPGWPLGFGDDDDAKKMLNKALTINPEGIDPNYFYGEYLYDEGDYQQALAHLEKAKHAKPRETRPMADKYRHEEIDILLAKVNKKLKKTR</sequence>
<dbReference type="InterPro" id="IPR019734">
    <property type="entry name" value="TPR_rpt"/>
</dbReference>
<keyword evidence="1" id="KW-0802">TPR repeat</keyword>
<feature type="chain" id="PRO_5036880735" description="Tetratricopeptide repeat protein" evidence="2">
    <location>
        <begin position="22"/>
        <end position="220"/>
    </location>
</feature>
<evidence type="ECO:0000256" key="1">
    <source>
        <dbReference type="PROSITE-ProRule" id="PRU00339"/>
    </source>
</evidence>
<reference evidence="3" key="2">
    <citation type="submission" date="2020-09" db="EMBL/GenBank/DDBJ databases">
        <authorList>
            <person name="Sun Q."/>
            <person name="Kim S."/>
        </authorList>
    </citation>
    <scope>NUCLEOTIDE SEQUENCE</scope>
    <source>
        <strain evidence="3">KCTC 42731</strain>
    </source>
</reference>
<protein>
    <recommendedName>
        <fullName evidence="5">Tetratricopeptide repeat protein</fullName>
    </recommendedName>
</protein>
<keyword evidence="4" id="KW-1185">Reference proteome</keyword>
<proteinExistence type="predicted"/>
<dbReference type="RefSeq" id="WP_189766928.1">
    <property type="nucleotide sequence ID" value="NZ_BNCK01000001.1"/>
</dbReference>
<dbReference type="SUPFAM" id="SSF48452">
    <property type="entry name" value="TPR-like"/>
    <property type="match status" value="1"/>
</dbReference>
<feature type="repeat" description="TPR" evidence="1">
    <location>
        <begin position="159"/>
        <end position="192"/>
    </location>
</feature>
<dbReference type="InterPro" id="IPR011990">
    <property type="entry name" value="TPR-like_helical_dom_sf"/>
</dbReference>
<feature type="signal peptide" evidence="2">
    <location>
        <begin position="1"/>
        <end position="21"/>
    </location>
</feature>
<dbReference type="PROSITE" id="PS50005">
    <property type="entry name" value="TPR"/>
    <property type="match status" value="1"/>
</dbReference>
<comment type="caution">
    <text evidence="3">The sequence shown here is derived from an EMBL/GenBank/DDBJ whole genome shotgun (WGS) entry which is preliminary data.</text>
</comment>
<organism evidence="3 4">
    <name type="scientific">Thalassotalea marina</name>
    <dbReference type="NCBI Taxonomy" id="1673741"/>
    <lineage>
        <taxon>Bacteria</taxon>
        <taxon>Pseudomonadati</taxon>
        <taxon>Pseudomonadota</taxon>
        <taxon>Gammaproteobacteria</taxon>
        <taxon>Alteromonadales</taxon>
        <taxon>Colwelliaceae</taxon>
        <taxon>Thalassotalea</taxon>
    </lineage>
</organism>
<dbReference type="Proteomes" id="UP000623842">
    <property type="component" value="Unassembled WGS sequence"/>
</dbReference>
<name>A0A919BB80_9GAMM</name>
<accession>A0A919BB80</accession>
<dbReference type="EMBL" id="BNCK01000001">
    <property type="protein sequence ID" value="GHF79086.1"/>
    <property type="molecule type" value="Genomic_DNA"/>
</dbReference>
<gene>
    <name evidence="3" type="ORF">GCM10017161_02800</name>
</gene>
<reference evidence="3" key="1">
    <citation type="journal article" date="2014" name="Int. J. Syst. Evol. Microbiol.">
        <title>Complete genome sequence of Corynebacterium casei LMG S-19264T (=DSM 44701T), isolated from a smear-ripened cheese.</title>
        <authorList>
            <consortium name="US DOE Joint Genome Institute (JGI-PGF)"/>
            <person name="Walter F."/>
            <person name="Albersmeier A."/>
            <person name="Kalinowski J."/>
            <person name="Ruckert C."/>
        </authorList>
    </citation>
    <scope>NUCLEOTIDE SEQUENCE</scope>
    <source>
        <strain evidence="3">KCTC 42731</strain>
    </source>
</reference>
<evidence type="ECO:0000313" key="4">
    <source>
        <dbReference type="Proteomes" id="UP000623842"/>
    </source>
</evidence>
<keyword evidence="2" id="KW-0732">Signal</keyword>
<dbReference type="AlphaFoldDB" id="A0A919BB80"/>
<evidence type="ECO:0000313" key="3">
    <source>
        <dbReference type="EMBL" id="GHF79086.1"/>
    </source>
</evidence>
<evidence type="ECO:0008006" key="5">
    <source>
        <dbReference type="Google" id="ProtNLM"/>
    </source>
</evidence>
<dbReference type="Pfam" id="PF14559">
    <property type="entry name" value="TPR_19"/>
    <property type="match status" value="1"/>
</dbReference>
<evidence type="ECO:0000256" key="2">
    <source>
        <dbReference type="SAM" id="SignalP"/>
    </source>
</evidence>